<dbReference type="InterPro" id="IPR025484">
    <property type="entry name" value="DUF4376"/>
</dbReference>
<reference evidence="2 3" key="1">
    <citation type="submission" date="2019-10" db="EMBL/GenBank/DDBJ databases">
        <title>Complete genome sequence of Variovorax paradoxus 5C-2.</title>
        <authorList>
            <person name="Gogoleva N.E."/>
            <person name="Balkin A.S."/>
        </authorList>
    </citation>
    <scope>NUCLEOTIDE SEQUENCE [LARGE SCALE GENOMIC DNA]</scope>
    <source>
        <strain evidence="2 3">5C-2</strain>
    </source>
</reference>
<dbReference type="AlphaFoldDB" id="A0A5Q0M8A9"/>
<evidence type="ECO:0000259" key="1">
    <source>
        <dbReference type="Pfam" id="PF14301"/>
    </source>
</evidence>
<evidence type="ECO:0000313" key="3">
    <source>
        <dbReference type="Proteomes" id="UP000326780"/>
    </source>
</evidence>
<dbReference type="Pfam" id="PF14301">
    <property type="entry name" value="DUF4376"/>
    <property type="match status" value="1"/>
</dbReference>
<sequence length="220" mass="23103">MAFLSTKQHPNGSVSQAHKVASLEIKDGAAIATVNSFATEAAMNAAPALIVWQDRYPVPITAALDVETFLIGQEGPFAGGFAVTEGTSLEAARERRWAEIKQERDKKEASGFPYLGAVFDSDPRSVQRIVGAVLAAQAAVAAGETFEIEWTVADNSVLPLDASDVMGMPVALAMYADQLHTISRGLRADIEAAATVEEVEAVTWPVPTPAPVPEAGGEGA</sequence>
<accession>A0A5Q0M8A9</accession>
<dbReference type="Proteomes" id="UP000326780">
    <property type="component" value="Chromosome"/>
</dbReference>
<dbReference type="RefSeq" id="WP_153283254.1">
    <property type="nucleotide sequence ID" value="NZ_CP045644.1"/>
</dbReference>
<name>A0A5Q0M8A9_VARPD</name>
<gene>
    <name evidence="2" type="ORF">GFK26_18570</name>
</gene>
<protein>
    <submittedName>
        <fullName evidence="2">DUF4376 domain-containing protein</fullName>
    </submittedName>
</protein>
<dbReference type="EMBL" id="CP045644">
    <property type="protein sequence ID" value="QFZ84632.1"/>
    <property type="molecule type" value="Genomic_DNA"/>
</dbReference>
<organism evidence="2 3">
    <name type="scientific">Variovorax paradoxus</name>
    <dbReference type="NCBI Taxonomy" id="34073"/>
    <lineage>
        <taxon>Bacteria</taxon>
        <taxon>Pseudomonadati</taxon>
        <taxon>Pseudomonadota</taxon>
        <taxon>Betaproteobacteria</taxon>
        <taxon>Burkholderiales</taxon>
        <taxon>Comamonadaceae</taxon>
        <taxon>Variovorax</taxon>
    </lineage>
</organism>
<proteinExistence type="predicted"/>
<feature type="domain" description="DUF4376" evidence="1">
    <location>
        <begin position="91"/>
        <end position="202"/>
    </location>
</feature>
<evidence type="ECO:0000313" key="2">
    <source>
        <dbReference type="EMBL" id="QFZ84632.1"/>
    </source>
</evidence>